<dbReference type="EMBL" id="BNAB01000002">
    <property type="protein sequence ID" value="GHD99266.1"/>
    <property type="molecule type" value="Genomic_DNA"/>
</dbReference>
<evidence type="ECO:0000313" key="3">
    <source>
        <dbReference type="EMBL" id="SDW30211.1"/>
    </source>
</evidence>
<reference evidence="3 4" key="2">
    <citation type="submission" date="2016-10" db="EMBL/GenBank/DDBJ databases">
        <authorList>
            <person name="Varghese N."/>
            <person name="Submissions S."/>
        </authorList>
    </citation>
    <scope>NUCLEOTIDE SEQUENCE [LARGE SCALE GENOMIC DNA]</scope>
    <source>
        <strain evidence="3 4">DSM 24802</strain>
    </source>
</reference>
<protein>
    <submittedName>
        <fullName evidence="2">Uncharacterized protein</fullName>
    </submittedName>
</protein>
<dbReference type="Proteomes" id="UP000199541">
    <property type="component" value="Unassembled WGS sequence"/>
</dbReference>
<evidence type="ECO:0000313" key="2">
    <source>
        <dbReference type="EMBL" id="GHD99266.1"/>
    </source>
</evidence>
<reference evidence="2" key="1">
    <citation type="journal article" date="2014" name="Int. J. Syst. Evol. Microbiol.">
        <title>Complete genome sequence of Corynebacterium casei LMG S-19264T (=DSM 44701T), isolated from a smear-ripened cheese.</title>
        <authorList>
            <consortium name="US DOE Joint Genome Institute (JGI-PGF)"/>
            <person name="Walter F."/>
            <person name="Albersmeier A."/>
            <person name="Kalinowski J."/>
            <person name="Ruckert C."/>
        </authorList>
    </citation>
    <scope>NUCLEOTIDE SEQUENCE</scope>
    <source>
        <strain evidence="2">CGMCC 1.10859</strain>
    </source>
</reference>
<keyword evidence="4" id="KW-1185">Reference proteome</keyword>
<accession>A0AAN4ZXZ7</accession>
<feature type="region of interest" description="Disordered" evidence="1">
    <location>
        <begin position="90"/>
        <end position="111"/>
    </location>
</feature>
<dbReference type="RefSeq" id="WP_035841745.1">
    <property type="nucleotide sequence ID" value="NZ_BNAB01000002.1"/>
</dbReference>
<comment type="caution">
    <text evidence="2">The sequence shown here is derived from an EMBL/GenBank/DDBJ whole genome shotgun (WGS) entry which is preliminary data.</text>
</comment>
<reference evidence="2" key="3">
    <citation type="submission" date="2023-06" db="EMBL/GenBank/DDBJ databases">
        <authorList>
            <person name="Sun Q."/>
            <person name="Zhou Y."/>
        </authorList>
    </citation>
    <scope>NUCLEOTIDE SEQUENCE</scope>
    <source>
        <strain evidence="2">CGMCC 1.10859</strain>
    </source>
</reference>
<dbReference type="EMBL" id="FNOB01000002">
    <property type="protein sequence ID" value="SDW30211.1"/>
    <property type="molecule type" value="Genomic_DNA"/>
</dbReference>
<organism evidence="2 5">
    <name type="scientific">Allgaiera indica</name>
    <dbReference type="NCBI Taxonomy" id="765699"/>
    <lineage>
        <taxon>Bacteria</taxon>
        <taxon>Pseudomonadati</taxon>
        <taxon>Pseudomonadota</taxon>
        <taxon>Alphaproteobacteria</taxon>
        <taxon>Rhodobacterales</taxon>
        <taxon>Paracoccaceae</taxon>
        <taxon>Allgaiera</taxon>
    </lineage>
</organism>
<evidence type="ECO:0000313" key="5">
    <source>
        <dbReference type="Proteomes" id="UP000634647"/>
    </source>
</evidence>
<dbReference type="Proteomes" id="UP000634647">
    <property type="component" value="Unassembled WGS sequence"/>
</dbReference>
<evidence type="ECO:0000313" key="4">
    <source>
        <dbReference type="Proteomes" id="UP000199541"/>
    </source>
</evidence>
<feature type="region of interest" description="Disordered" evidence="1">
    <location>
        <begin position="166"/>
        <end position="214"/>
    </location>
</feature>
<dbReference type="AlphaFoldDB" id="A0AAN4ZXZ7"/>
<name>A0AAN4ZXZ7_9RHOB</name>
<evidence type="ECO:0000256" key="1">
    <source>
        <dbReference type="SAM" id="MobiDB-lite"/>
    </source>
</evidence>
<sequence>MSLGGPTGAGSLPPLPLPAGSAALRQLAQSGWIDGRVSSMLAEGGARIATALGLVIAAEVAAGLMPGDRVRLRMNPQTGRIEAELLRPGAAPVSAPAPGPGPGAAAPVAPPQPSALVTGAPTPHLPSAALAGLAPILPGGGAPGAAPPPGAPLYGLIAALFPGPAGPSATRATRRGGRKGAAFADTGVTEEETTDDAPPPTQAAEAPRSPRRDPLDLVDWTLASGAEPPAAEVPRTEPPPAEAPRPALTEALAAQFARLSGHLPEAGAIQLDARRLGDHITLEVFSEAPLPAEFARLIRTQAEALARAWDARLSCGFRHGPLPGAGPATA</sequence>
<gene>
    <name evidence="2" type="ORF">GCM10008024_05960</name>
    <name evidence="3" type="ORF">SAMN05444006_102279</name>
</gene>
<proteinExistence type="predicted"/>